<dbReference type="EMBL" id="JASCZI010093857">
    <property type="protein sequence ID" value="MED6153525.1"/>
    <property type="molecule type" value="Genomic_DNA"/>
</dbReference>
<reference evidence="2 3" key="1">
    <citation type="journal article" date="2023" name="Plants (Basel)">
        <title>Bridging the Gap: Combining Genomics and Transcriptomics Approaches to Understand Stylosanthes scabra, an Orphan Legume from the Brazilian Caatinga.</title>
        <authorList>
            <person name="Ferreira-Neto J.R.C."/>
            <person name="da Silva M.D."/>
            <person name="Binneck E."/>
            <person name="de Melo N.F."/>
            <person name="da Silva R.H."/>
            <person name="de Melo A.L.T.M."/>
            <person name="Pandolfi V."/>
            <person name="Bustamante F.O."/>
            <person name="Brasileiro-Vidal A.C."/>
            <person name="Benko-Iseppon A.M."/>
        </authorList>
    </citation>
    <scope>NUCLEOTIDE SEQUENCE [LARGE SCALE GENOMIC DNA]</scope>
    <source>
        <tissue evidence="2">Leaves</tissue>
    </source>
</reference>
<evidence type="ECO:0000313" key="3">
    <source>
        <dbReference type="Proteomes" id="UP001341840"/>
    </source>
</evidence>
<keyword evidence="3" id="KW-1185">Reference proteome</keyword>
<organism evidence="2 3">
    <name type="scientific">Stylosanthes scabra</name>
    <dbReference type="NCBI Taxonomy" id="79078"/>
    <lineage>
        <taxon>Eukaryota</taxon>
        <taxon>Viridiplantae</taxon>
        <taxon>Streptophyta</taxon>
        <taxon>Embryophyta</taxon>
        <taxon>Tracheophyta</taxon>
        <taxon>Spermatophyta</taxon>
        <taxon>Magnoliopsida</taxon>
        <taxon>eudicotyledons</taxon>
        <taxon>Gunneridae</taxon>
        <taxon>Pentapetalae</taxon>
        <taxon>rosids</taxon>
        <taxon>fabids</taxon>
        <taxon>Fabales</taxon>
        <taxon>Fabaceae</taxon>
        <taxon>Papilionoideae</taxon>
        <taxon>50 kb inversion clade</taxon>
        <taxon>dalbergioids sensu lato</taxon>
        <taxon>Dalbergieae</taxon>
        <taxon>Pterocarpus clade</taxon>
        <taxon>Stylosanthes</taxon>
    </lineage>
</organism>
<feature type="region of interest" description="Disordered" evidence="1">
    <location>
        <begin position="32"/>
        <end position="52"/>
    </location>
</feature>
<name>A0ABU6TXB1_9FABA</name>
<evidence type="ECO:0000313" key="2">
    <source>
        <dbReference type="EMBL" id="MED6153525.1"/>
    </source>
</evidence>
<proteinExistence type="predicted"/>
<gene>
    <name evidence="2" type="ORF">PIB30_102847</name>
</gene>
<feature type="non-terminal residue" evidence="2">
    <location>
        <position position="52"/>
    </location>
</feature>
<protein>
    <submittedName>
        <fullName evidence="2">Uncharacterized protein</fullName>
    </submittedName>
</protein>
<evidence type="ECO:0000256" key="1">
    <source>
        <dbReference type="SAM" id="MobiDB-lite"/>
    </source>
</evidence>
<sequence>MAQGHVWSTLETWPKRDSLRKPSQNHVWTKFQTWPKCGSPNPSPRLAEFQPS</sequence>
<comment type="caution">
    <text evidence="2">The sequence shown here is derived from an EMBL/GenBank/DDBJ whole genome shotgun (WGS) entry which is preliminary data.</text>
</comment>
<accession>A0ABU6TXB1</accession>
<dbReference type="Proteomes" id="UP001341840">
    <property type="component" value="Unassembled WGS sequence"/>
</dbReference>